<protein>
    <recommendedName>
        <fullName evidence="4">DUF5671 domain-containing protein</fullName>
    </recommendedName>
</protein>
<evidence type="ECO:0008006" key="4">
    <source>
        <dbReference type="Google" id="ProtNLM"/>
    </source>
</evidence>
<accession>A0ABW5L895</accession>
<name>A0ABW5L895_9SPHI</name>
<feature type="transmembrane region" description="Helical" evidence="1">
    <location>
        <begin position="124"/>
        <end position="145"/>
    </location>
</feature>
<feature type="transmembrane region" description="Helical" evidence="1">
    <location>
        <begin position="54"/>
        <end position="76"/>
    </location>
</feature>
<keyword evidence="1" id="KW-0472">Membrane</keyword>
<comment type="caution">
    <text evidence="2">The sequence shown here is derived from an EMBL/GenBank/DDBJ whole genome shotgun (WGS) entry which is preliminary data.</text>
</comment>
<keyword evidence="1" id="KW-1133">Transmembrane helix</keyword>
<evidence type="ECO:0000256" key="1">
    <source>
        <dbReference type="SAM" id="Phobius"/>
    </source>
</evidence>
<feature type="transmembrane region" description="Helical" evidence="1">
    <location>
        <begin position="88"/>
        <end position="112"/>
    </location>
</feature>
<evidence type="ECO:0000313" key="3">
    <source>
        <dbReference type="Proteomes" id="UP001597440"/>
    </source>
</evidence>
<organism evidence="2 3">
    <name type="scientific">Sphingobacterium tabacisoli</name>
    <dbReference type="NCBI Taxonomy" id="2044855"/>
    <lineage>
        <taxon>Bacteria</taxon>
        <taxon>Pseudomonadati</taxon>
        <taxon>Bacteroidota</taxon>
        <taxon>Sphingobacteriia</taxon>
        <taxon>Sphingobacteriales</taxon>
        <taxon>Sphingobacteriaceae</taxon>
        <taxon>Sphingobacterium</taxon>
    </lineage>
</organism>
<feature type="transmembrane region" description="Helical" evidence="1">
    <location>
        <begin position="9"/>
        <end position="29"/>
    </location>
</feature>
<reference evidence="3" key="1">
    <citation type="journal article" date="2019" name="Int. J. Syst. Evol. Microbiol.">
        <title>The Global Catalogue of Microorganisms (GCM) 10K type strain sequencing project: providing services to taxonomists for standard genome sequencing and annotation.</title>
        <authorList>
            <consortium name="The Broad Institute Genomics Platform"/>
            <consortium name="The Broad Institute Genome Sequencing Center for Infectious Disease"/>
            <person name="Wu L."/>
            <person name="Ma J."/>
        </authorList>
    </citation>
    <scope>NUCLEOTIDE SEQUENCE [LARGE SCALE GENOMIC DNA]</scope>
    <source>
        <strain evidence="3">KCTC 52298</strain>
    </source>
</reference>
<evidence type="ECO:0000313" key="2">
    <source>
        <dbReference type="EMBL" id="MFD2556077.1"/>
    </source>
</evidence>
<proteinExistence type="predicted"/>
<sequence>MAKFTIRSILGNLFVTYIFFPLFYIRSYWGNLINQNYQGAYFQSDSVYAYLDRIFNGFFLFSNLFLLGSLLPYHLIKYYKLYKIQDRYYFSSLMAYISINVLLVLITGYGGLFLSDIGGGDHNIPFLVTLVAFSAITHGLLYLFVDRYRTEKTDKKSSIVR</sequence>
<dbReference type="RefSeq" id="WP_210352845.1">
    <property type="nucleotide sequence ID" value="NZ_JAEQMU010000001.1"/>
</dbReference>
<keyword evidence="1" id="KW-0812">Transmembrane</keyword>
<keyword evidence="3" id="KW-1185">Reference proteome</keyword>
<dbReference type="EMBL" id="JBHULD010000018">
    <property type="protein sequence ID" value="MFD2556077.1"/>
    <property type="molecule type" value="Genomic_DNA"/>
</dbReference>
<gene>
    <name evidence="2" type="ORF">ACFSQW_16915</name>
</gene>
<dbReference type="Proteomes" id="UP001597440">
    <property type="component" value="Unassembled WGS sequence"/>
</dbReference>